<evidence type="ECO:0000313" key="3">
    <source>
        <dbReference type="Proteomes" id="UP000683291"/>
    </source>
</evidence>
<dbReference type="SUPFAM" id="SSF52540">
    <property type="entry name" value="P-loop containing nucleoside triphosphate hydrolases"/>
    <property type="match status" value="1"/>
</dbReference>
<dbReference type="RefSeq" id="WP_212704215.1">
    <property type="nucleotide sequence ID" value="NZ_CP073581.1"/>
</dbReference>
<keyword evidence="3" id="KW-1185">Reference proteome</keyword>
<accession>A0A975JCV2</accession>
<dbReference type="Gene3D" id="3.40.50.300">
    <property type="entry name" value="P-loop containing nucleotide triphosphate hydrolases"/>
    <property type="match status" value="1"/>
</dbReference>
<gene>
    <name evidence="2" type="ORF">KDD17_13950</name>
</gene>
<dbReference type="EMBL" id="CP073581">
    <property type="protein sequence ID" value="QUJ76017.1"/>
    <property type="molecule type" value="Genomic_DNA"/>
</dbReference>
<dbReference type="AlphaFoldDB" id="A0A975JCV2"/>
<dbReference type="InterPro" id="IPR027417">
    <property type="entry name" value="P-loop_NTPase"/>
</dbReference>
<dbReference type="KEGG" id="sual:KDD17_13950"/>
<dbReference type="InterPro" id="IPR024628">
    <property type="entry name" value="Sulfotransferase_Stf0_dom"/>
</dbReference>
<proteinExistence type="predicted"/>
<reference evidence="2" key="1">
    <citation type="submission" date="2021-04" db="EMBL/GenBank/DDBJ databases">
        <title>Complete genome sequence for Sulfitobacter sp. strain JK7-1.</title>
        <authorList>
            <person name="Park S.-J."/>
        </authorList>
    </citation>
    <scope>NUCLEOTIDE SEQUENCE</scope>
    <source>
        <strain evidence="2">JK7-1</strain>
    </source>
</reference>
<feature type="domain" description="Sulphotransferase Stf0" evidence="1">
    <location>
        <begin position="10"/>
        <end position="208"/>
    </location>
</feature>
<organism evidence="2 3">
    <name type="scientific">Sulfitobacter albidus</name>
    <dbReference type="NCBI Taxonomy" id="2829501"/>
    <lineage>
        <taxon>Bacteria</taxon>
        <taxon>Pseudomonadati</taxon>
        <taxon>Pseudomonadota</taxon>
        <taxon>Alphaproteobacteria</taxon>
        <taxon>Rhodobacterales</taxon>
        <taxon>Roseobacteraceae</taxon>
        <taxon>Sulfitobacter</taxon>
    </lineage>
</organism>
<name>A0A975JCV2_9RHOB</name>
<sequence>MTATSHKEILLCSTPRSGSTLLAEAMFNSKCMGYPDEFFNNNQENKGDRPQTIFEENYTKVGATSYADYLGKLAAHYQSDNGVHSVKMHFQHFNQALRSGYFQHPAERSYVYIYRADTVAQAVSLAIAITTQKWNSRMQSSVEGDVEVSDELLARAYRELVFDNLRWKAFFEMFNVPHLSLEYDDITADVAKSVRKIAKHAGVKLTRGALDGLEERLTGKKQASDLNKRLKARLKGMTLEGYKEGNILFDTKVL</sequence>
<protein>
    <submittedName>
        <fullName evidence="2">Sulfotransferase domain-containing protein</fullName>
    </submittedName>
</protein>
<evidence type="ECO:0000259" key="1">
    <source>
        <dbReference type="Pfam" id="PF09037"/>
    </source>
</evidence>
<evidence type="ECO:0000313" key="2">
    <source>
        <dbReference type="EMBL" id="QUJ76017.1"/>
    </source>
</evidence>
<dbReference type="Pfam" id="PF09037">
    <property type="entry name" value="Sulphotransf"/>
    <property type="match status" value="1"/>
</dbReference>
<dbReference type="Proteomes" id="UP000683291">
    <property type="component" value="Chromosome 1"/>
</dbReference>